<protein>
    <recommendedName>
        <fullName evidence="4">Histidine kinase</fullName>
    </recommendedName>
</protein>
<dbReference type="STRING" id="121292.AU252_15635"/>
<evidence type="ECO:0000256" key="1">
    <source>
        <dbReference type="SAM" id="Phobius"/>
    </source>
</evidence>
<reference evidence="2 3" key="1">
    <citation type="submission" date="2015-12" db="EMBL/GenBank/DDBJ databases">
        <authorList>
            <person name="Shamseldin A."/>
            <person name="Moawad H."/>
            <person name="Abd El-Rahim W.M."/>
            <person name="Sadowsky M.J."/>
        </authorList>
    </citation>
    <scope>NUCLEOTIDE SEQUENCE [LARGE SCALE GENOMIC DNA]</scope>
    <source>
        <strain evidence="2 3">Ar51</strain>
    </source>
</reference>
<feature type="transmembrane region" description="Helical" evidence="1">
    <location>
        <begin position="137"/>
        <end position="161"/>
    </location>
</feature>
<accession>A0A0U3QPY6</accession>
<evidence type="ECO:0000313" key="3">
    <source>
        <dbReference type="Proteomes" id="UP000065151"/>
    </source>
</evidence>
<keyword evidence="1" id="KW-1133">Transmembrane helix</keyword>
<dbReference type="Proteomes" id="UP000065151">
    <property type="component" value="Chromosome"/>
</dbReference>
<keyword evidence="1" id="KW-0812">Transmembrane</keyword>
<feature type="transmembrane region" description="Helical" evidence="1">
    <location>
        <begin position="60"/>
        <end position="82"/>
    </location>
</feature>
<dbReference type="EMBL" id="CP013747">
    <property type="protein sequence ID" value="ALV42404.1"/>
    <property type="molecule type" value="Genomic_DNA"/>
</dbReference>
<gene>
    <name evidence="2" type="ORF">AU252_15635</name>
</gene>
<name>A0A0U3QPY6_9MICC</name>
<dbReference type="KEGG" id="psul:AU252_15635"/>
<keyword evidence="1" id="KW-0472">Membrane</keyword>
<proteinExistence type="predicted"/>
<sequence length="331" mass="35895">MIRAISTKVMAALCAAFVAVHIALGLLSLDMVSAVWPVLLAMAIYLIAVVVVLRPCSGRLPLPATVFVLMAVTALTLLITSVLPTDRWPGYASWHLAATYTVLVAINIRGQVLLSWIGVLLSVVLNTLWASQTTMGFVGGLMLNIATVGWVTVSTGIGHLLRTNDRKVGQYRADAEAAADWFAAEQALHVARTNWLEHVRTVAGPALGQIADANHDITEIHRIEFQLAEAQFRDEIRGRVLATAEVVEAARRARQRGVTVQLLDDRRQNLTPRTLAAVSERVVSILNQARTGTVTARARPQGGDQAVTIYAAPENPDEATFVEFTDRSPEP</sequence>
<evidence type="ECO:0008006" key="4">
    <source>
        <dbReference type="Google" id="ProtNLM"/>
    </source>
</evidence>
<organism evidence="2">
    <name type="scientific">Pseudarthrobacter sulfonivorans</name>
    <dbReference type="NCBI Taxonomy" id="121292"/>
    <lineage>
        <taxon>Bacteria</taxon>
        <taxon>Bacillati</taxon>
        <taxon>Actinomycetota</taxon>
        <taxon>Actinomycetes</taxon>
        <taxon>Micrococcales</taxon>
        <taxon>Micrococcaceae</taxon>
        <taxon>Pseudarthrobacter</taxon>
    </lineage>
</organism>
<feature type="transmembrane region" description="Helical" evidence="1">
    <location>
        <begin position="35"/>
        <end position="53"/>
    </location>
</feature>
<feature type="transmembrane region" description="Helical" evidence="1">
    <location>
        <begin position="113"/>
        <end position="131"/>
    </location>
</feature>
<evidence type="ECO:0000313" key="2">
    <source>
        <dbReference type="EMBL" id="ALV42404.1"/>
    </source>
</evidence>
<dbReference type="RefSeq" id="WP_058931521.1">
    <property type="nucleotide sequence ID" value="NZ_CP013747.1"/>
</dbReference>
<dbReference type="AlphaFoldDB" id="A0A0U3QPY6"/>